<comment type="caution">
    <text evidence="1">The sequence shown here is derived from an EMBL/GenBank/DDBJ whole genome shotgun (WGS) entry which is preliminary data.</text>
</comment>
<dbReference type="AlphaFoldDB" id="A0A8H4N8Q5"/>
<dbReference type="PANTHER" id="PTHR28141:SF1">
    <property type="entry name" value="2',3'-CYCLIC-NUCLEOTIDE 3'-PHOSPHODIESTERASE"/>
    <property type="match status" value="1"/>
</dbReference>
<dbReference type="EMBL" id="WWBZ02000033">
    <property type="protein sequence ID" value="KAF4306687.1"/>
    <property type="molecule type" value="Genomic_DNA"/>
</dbReference>
<dbReference type="SUPFAM" id="SSF55144">
    <property type="entry name" value="LigT-like"/>
    <property type="match status" value="1"/>
</dbReference>
<protein>
    <submittedName>
        <fullName evidence="1">2 cyclic-nucleotide 3-phosphodiesterase</fullName>
    </submittedName>
</protein>
<dbReference type="GO" id="GO:0009187">
    <property type="term" value="P:cyclic nucleotide metabolic process"/>
    <property type="evidence" value="ECO:0007669"/>
    <property type="project" value="TreeGrafter"/>
</dbReference>
<dbReference type="PANTHER" id="PTHR28141">
    <property type="entry name" value="2',3'-CYCLIC-NUCLEOTIDE 3'-PHOSPHODIESTERASE"/>
    <property type="match status" value="1"/>
</dbReference>
<evidence type="ECO:0000313" key="1">
    <source>
        <dbReference type="EMBL" id="KAF4306687.1"/>
    </source>
</evidence>
<dbReference type="Pfam" id="PF07823">
    <property type="entry name" value="CPDase"/>
    <property type="match status" value="1"/>
</dbReference>
<dbReference type="GO" id="GO:0004113">
    <property type="term" value="F:2',3'-cyclic-nucleotide 3'-phosphodiesterase activity"/>
    <property type="evidence" value="ECO:0007669"/>
    <property type="project" value="TreeGrafter"/>
</dbReference>
<reference evidence="1" key="1">
    <citation type="submission" date="2020-04" db="EMBL/GenBank/DDBJ databases">
        <title>Genome Assembly and Annotation of Botryosphaeria dothidea sdau 11-99, a Latent Pathogen of Apple Fruit Ring Rot in China.</title>
        <authorList>
            <person name="Yu C."/>
            <person name="Diao Y."/>
            <person name="Lu Q."/>
            <person name="Zhao J."/>
            <person name="Cui S."/>
            <person name="Peng C."/>
            <person name="He B."/>
            <person name="Liu H."/>
        </authorList>
    </citation>
    <scope>NUCLEOTIDE SEQUENCE [LARGE SCALE GENOMIC DNA]</scope>
    <source>
        <strain evidence="1">Sdau11-99</strain>
    </source>
</reference>
<dbReference type="OrthoDB" id="514292at2759"/>
<dbReference type="InterPro" id="IPR009097">
    <property type="entry name" value="Cyclic_Pdiesterase"/>
</dbReference>
<dbReference type="InterPro" id="IPR012386">
    <property type="entry name" value="Cyclic-nucl_3Pdiesterase"/>
</dbReference>
<name>A0A8H4N8Q5_9PEZI</name>
<gene>
    <name evidence="1" type="ORF">GTA08_BOTSDO05122</name>
</gene>
<proteinExistence type="predicted"/>
<organism evidence="1 2">
    <name type="scientific">Botryosphaeria dothidea</name>
    <dbReference type="NCBI Taxonomy" id="55169"/>
    <lineage>
        <taxon>Eukaryota</taxon>
        <taxon>Fungi</taxon>
        <taxon>Dikarya</taxon>
        <taxon>Ascomycota</taxon>
        <taxon>Pezizomycotina</taxon>
        <taxon>Dothideomycetes</taxon>
        <taxon>Dothideomycetes incertae sedis</taxon>
        <taxon>Botryosphaeriales</taxon>
        <taxon>Botryosphaeriaceae</taxon>
        <taxon>Botryosphaeria</taxon>
    </lineage>
</organism>
<keyword evidence="2" id="KW-1185">Reference proteome</keyword>
<evidence type="ECO:0000313" key="2">
    <source>
        <dbReference type="Proteomes" id="UP000572817"/>
    </source>
</evidence>
<accession>A0A8H4N8Q5</accession>
<dbReference type="Proteomes" id="UP000572817">
    <property type="component" value="Unassembled WGS sequence"/>
</dbReference>
<sequence length="204" mass="22496">MPGFSLWLVPPESSRVHQALSALIATALPSQFPAASPPEFVPHVTLTSNVFSEAFSQSPDEEQQKRDAQAWLDGLALPTGRAVKVRFEALDVGERFVQKLTLRVRHDGVRELASVSRLHGVGKGQNEAAVETWLNTVYRPHCSLVYGTMPISEEKKAELQTLIEKAGISIDGSGELSGWEGGDVWLVPTFLEIPNWQPWAKRTL</sequence>
<dbReference type="Gene3D" id="3.90.1140.10">
    <property type="entry name" value="Cyclic phosphodiesterase"/>
    <property type="match status" value="1"/>
</dbReference>